<reference evidence="3" key="1">
    <citation type="journal article" date="2019" name="Int. J. Syst. Evol. Microbiol.">
        <title>The Global Catalogue of Microorganisms (GCM) 10K type strain sequencing project: providing services to taxonomists for standard genome sequencing and annotation.</title>
        <authorList>
            <consortium name="The Broad Institute Genomics Platform"/>
            <consortium name="The Broad Institute Genome Sequencing Center for Infectious Disease"/>
            <person name="Wu L."/>
            <person name="Ma J."/>
        </authorList>
    </citation>
    <scope>NUCLEOTIDE SEQUENCE [LARGE SCALE GENOMIC DNA]</scope>
    <source>
        <strain evidence="3">JCM 9458</strain>
    </source>
</reference>
<dbReference type="Proteomes" id="UP001501676">
    <property type="component" value="Unassembled WGS sequence"/>
</dbReference>
<evidence type="ECO:0000313" key="3">
    <source>
        <dbReference type="Proteomes" id="UP001501676"/>
    </source>
</evidence>
<evidence type="ECO:0000313" key="2">
    <source>
        <dbReference type="EMBL" id="GAA3394045.1"/>
    </source>
</evidence>
<protein>
    <recommendedName>
        <fullName evidence="4">Dynamin family protein</fullName>
    </recommendedName>
</protein>
<name>A0ABP6T7Q3_9ACTN</name>
<sequence length="717" mass="73785">MTTDGGVRALPAARAGSDADRLIAALETLRAALGEVRLELPLRGGEDAARTAGSLTNQIDDYLLPRLSRPRTPPLLVIGGSTGGGKSTLLNTLVGTPVSPAGVLRPTTRSPVLVCHPDDFGTFLVGGPLPSLPRSADGTPGTLRVLESDAVPPGLALVDAPDVDSVEAENRRLAVRLLDAADLWIFVTTAARYADAVPWELLRSAVARGASIAVVLSRVNHLAHATVSTHLRELLRAEGLGAAPLFVIEQVTLDEDGLLPDQVLRSLRMWTGRISSSPAQRLGIVRQTLTGALATVSDRVDTVADATKAQREAVATLRDHVGQVFGAAETRLRAAVEDGVLFRGDIVGRWQEYAGNGGLVAILEARAGSRSGVLTGQPSIRAARIRAGLVGGVVRLFTSIVDEATTELVAAWRKSPGGAAAVDAAGDRASADAAKNAEDAARAWLDDVDASVARADGSMRAAAMPVVVAAALEEGTLPVGREVDVAGGTVTLSAELLAEVFEDDGVRAAARTARADLLDRLGSALVAEQRRFTARLDQLEPPARLIDRLRDAARAVDRHRGVVADLFADPPTRPALPAAPSDDRPTPAQTAAAPSGPSAPAVSPLATPQPALTLDLRPATPAPVKPGTAETAGTDESPDVVDETPDSVSNSPESVDGPPKPVDEAPAAVDGAPTSGAVGTNVDPVSTDAAEPRPTGPDTGAPASSAGSADDSREVSR</sequence>
<feature type="compositionally biased region" description="Low complexity" evidence="1">
    <location>
        <begin position="586"/>
        <end position="604"/>
    </location>
</feature>
<dbReference type="InterPro" id="IPR027417">
    <property type="entry name" value="P-loop_NTPase"/>
</dbReference>
<evidence type="ECO:0000256" key="1">
    <source>
        <dbReference type="SAM" id="MobiDB-lite"/>
    </source>
</evidence>
<dbReference type="Gene3D" id="3.40.50.300">
    <property type="entry name" value="P-loop containing nucleotide triphosphate hydrolases"/>
    <property type="match status" value="1"/>
</dbReference>
<comment type="caution">
    <text evidence="2">The sequence shown here is derived from an EMBL/GenBank/DDBJ whole genome shotgun (WGS) entry which is preliminary data.</text>
</comment>
<organism evidence="2 3">
    <name type="scientific">Cryptosporangium minutisporangium</name>
    <dbReference type="NCBI Taxonomy" id="113569"/>
    <lineage>
        <taxon>Bacteria</taxon>
        <taxon>Bacillati</taxon>
        <taxon>Actinomycetota</taxon>
        <taxon>Actinomycetes</taxon>
        <taxon>Cryptosporangiales</taxon>
        <taxon>Cryptosporangiaceae</taxon>
        <taxon>Cryptosporangium</taxon>
    </lineage>
</organism>
<dbReference type="SUPFAM" id="SSF52540">
    <property type="entry name" value="P-loop containing nucleoside triphosphate hydrolases"/>
    <property type="match status" value="1"/>
</dbReference>
<feature type="region of interest" description="Disordered" evidence="1">
    <location>
        <begin position="566"/>
        <end position="717"/>
    </location>
</feature>
<dbReference type="EMBL" id="BAAAYN010000044">
    <property type="protein sequence ID" value="GAA3394045.1"/>
    <property type="molecule type" value="Genomic_DNA"/>
</dbReference>
<dbReference type="PANTHER" id="PTHR42698">
    <property type="entry name" value="GTPASE ERA"/>
    <property type="match status" value="1"/>
</dbReference>
<dbReference type="RefSeq" id="WP_345731785.1">
    <property type="nucleotide sequence ID" value="NZ_BAAAYN010000044.1"/>
</dbReference>
<dbReference type="PANTHER" id="PTHR42698:SF1">
    <property type="entry name" value="GTPASE ERA, MITOCHONDRIAL"/>
    <property type="match status" value="1"/>
</dbReference>
<accession>A0ABP6T7Q3</accession>
<feature type="compositionally biased region" description="Low complexity" evidence="1">
    <location>
        <begin position="696"/>
        <end position="709"/>
    </location>
</feature>
<evidence type="ECO:0008006" key="4">
    <source>
        <dbReference type="Google" id="ProtNLM"/>
    </source>
</evidence>
<feature type="compositionally biased region" description="Acidic residues" evidence="1">
    <location>
        <begin position="636"/>
        <end position="645"/>
    </location>
</feature>
<keyword evidence="3" id="KW-1185">Reference proteome</keyword>
<proteinExistence type="predicted"/>
<gene>
    <name evidence="2" type="ORF">GCM10020369_61960</name>
</gene>
<dbReference type="InterPro" id="IPR005662">
    <property type="entry name" value="GTPase_Era-like"/>
</dbReference>